<feature type="region of interest" description="Disordered" evidence="2">
    <location>
        <begin position="33"/>
        <end position="66"/>
    </location>
</feature>
<organism evidence="3 4">
    <name type="scientific">Immersiella caudata</name>
    <dbReference type="NCBI Taxonomy" id="314043"/>
    <lineage>
        <taxon>Eukaryota</taxon>
        <taxon>Fungi</taxon>
        <taxon>Dikarya</taxon>
        <taxon>Ascomycota</taxon>
        <taxon>Pezizomycotina</taxon>
        <taxon>Sordariomycetes</taxon>
        <taxon>Sordariomycetidae</taxon>
        <taxon>Sordariales</taxon>
        <taxon>Lasiosphaeriaceae</taxon>
        <taxon>Immersiella</taxon>
    </lineage>
</organism>
<evidence type="ECO:0000256" key="2">
    <source>
        <dbReference type="SAM" id="MobiDB-lite"/>
    </source>
</evidence>
<dbReference type="GO" id="GO:0005634">
    <property type="term" value="C:nucleus"/>
    <property type="evidence" value="ECO:0007669"/>
    <property type="project" value="TreeGrafter"/>
</dbReference>
<evidence type="ECO:0000313" key="4">
    <source>
        <dbReference type="Proteomes" id="UP001175000"/>
    </source>
</evidence>
<name>A0AA39X4F5_9PEZI</name>
<proteinExistence type="inferred from homology"/>
<dbReference type="InterPro" id="IPR002052">
    <property type="entry name" value="DNA_methylase_N6_adenine_CS"/>
</dbReference>
<evidence type="ECO:0000313" key="3">
    <source>
        <dbReference type="EMBL" id="KAK0627114.1"/>
    </source>
</evidence>
<comment type="caution">
    <text evidence="3">The sequence shown here is derived from an EMBL/GenBank/DDBJ whole genome shotgun (WGS) entry which is preliminary data.</text>
</comment>
<keyword evidence="4" id="KW-1185">Reference proteome</keyword>
<comment type="similarity">
    <text evidence="1">Belongs to the MT-A70-like family.</text>
</comment>
<dbReference type="PANTHER" id="PTHR12829:SF4">
    <property type="entry name" value="N(6)-ADENINE-SPECIFIC METHYLTRANSFERASE METTL4"/>
    <property type="match status" value="1"/>
</dbReference>
<evidence type="ECO:0000256" key="1">
    <source>
        <dbReference type="PROSITE-ProRule" id="PRU00489"/>
    </source>
</evidence>
<feature type="region of interest" description="Disordered" evidence="2">
    <location>
        <begin position="352"/>
        <end position="372"/>
    </location>
</feature>
<dbReference type="Proteomes" id="UP001175000">
    <property type="component" value="Unassembled WGS sequence"/>
</dbReference>
<dbReference type="PROSITE" id="PS51143">
    <property type="entry name" value="MT_A70"/>
    <property type="match status" value="1"/>
</dbReference>
<dbReference type="Pfam" id="PF05063">
    <property type="entry name" value="MT-A70"/>
    <property type="match status" value="1"/>
</dbReference>
<protein>
    <submittedName>
        <fullName evidence="3">MT-A70-domain-containing protein</fullName>
    </submittedName>
</protein>
<dbReference type="GO" id="GO:0003676">
    <property type="term" value="F:nucleic acid binding"/>
    <property type="evidence" value="ECO:0007669"/>
    <property type="project" value="InterPro"/>
</dbReference>
<dbReference type="EMBL" id="JAULSU010000002">
    <property type="protein sequence ID" value="KAK0627114.1"/>
    <property type="molecule type" value="Genomic_DNA"/>
</dbReference>
<dbReference type="GO" id="GO:0008168">
    <property type="term" value="F:methyltransferase activity"/>
    <property type="evidence" value="ECO:0007669"/>
    <property type="project" value="InterPro"/>
</dbReference>
<sequence>MSSSSILFQNASKSVILLDLPRSIEEAQVPSDRLTNVDPPKLRRLVSAPPPSAAFPTPEPKTRIGAPTTSAASQISALMTLCAADSALAEIRHSHAGPWYLPRIYSRGSPNDNTKPPLSPPTPNSSSYIIPPSSHFLHGTISSRRQTFLSTAPPQFNLILLDPPWPNRSAKRKRTGTTYHTVRDYASIHDLLSLIPIASHLAPDCLVGVWVTNSPQAVEVLTSPQGGLFMQWDVEVVGEWIWLKVTTEGEPVVSLDSEWRKPWERLVIGRKRGGKGGGKIGTKVVVTVPDVHSRKPNLRRFFEEEGLVPGEYEALEVFARNLTAGWWAWGDEVLLFQHREHWREADEQDAVAEKNGNAASAADGWGLTEPGL</sequence>
<gene>
    <name evidence="3" type="ORF">B0T14DRAFT_562947</name>
</gene>
<dbReference type="AlphaFoldDB" id="A0AA39X4F5"/>
<feature type="compositionally biased region" description="Pro residues" evidence="2">
    <location>
        <begin position="48"/>
        <end position="59"/>
    </location>
</feature>
<dbReference type="GO" id="GO:0032259">
    <property type="term" value="P:methylation"/>
    <property type="evidence" value="ECO:0007669"/>
    <property type="project" value="InterPro"/>
</dbReference>
<reference evidence="3" key="1">
    <citation type="submission" date="2023-06" db="EMBL/GenBank/DDBJ databases">
        <title>Genome-scale phylogeny and comparative genomics of the fungal order Sordariales.</title>
        <authorList>
            <consortium name="Lawrence Berkeley National Laboratory"/>
            <person name="Hensen N."/>
            <person name="Bonometti L."/>
            <person name="Westerberg I."/>
            <person name="Brannstrom I.O."/>
            <person name="Guillou S."/>
            <person name="Cros-Aarteil S."/>
            <person name="Calhoun S."/>
            <person name="Haridas S."/>
            <person name="Kuo A."/>
            <person name="Mondo S."/>
            <person name="Pangilinan J."/>
            <person name="Riley R."/>
            <person name="Labutti K."/>
            <person name="Andreopoulos B."/>
            <person name="Lipzen A."/>
            <person name="Chen C."/>
            <person name="Yanf M."/>
            <person name="Daum C."/>
            <person name="Ng V."/>
            <person name="Clum A."/>
            <person name="Steindorff A."/>
            <person name="Ohm R."/>
            <person name="Martin F."/>
            <person name="Silar P."/>
            <person name="Natvig D."/>
            <person name="Lalanne C."/>
            <person name="Gautier V."/>
            <person name="Ament-Velasquez S.L."/>
            <person name="Kruys A."/>
            <person name="Hutchinson M.I."/>
            <person name="Powell A.J."/>
            <person name="Barry K."/>
            <person name="Miller A.N."/>
            <person name="Grigoriev I.V."/>
            <person name="Debuchy R."/>
            <person name="Gladieux P."/>
            <person name="Thoren M.H."/>
            <person name="Johannesson H."/>
        </authorList>
    </citation>
    <scope>NUCLEOTIDE SEQUENCE</scope>
    <source>
        <strain evidence="3">CBS 606.72</strain>
    </source>
</reference>
<accession>A0AA39X4F5</accession>
<dbReference type="InterPro" id="IPR007757">
    <property type="entry name" value="MT-A70-like"/>
</dbReference>
<dbReference type="PROSITE" id="PS00092">
    <property type="entry name" value="N6_MTASE"/>
    <property type="match status" value="1"/>
</dbReference>
<dbReference type="PANTHER" id="PTHR12829">
    <property type="entry name" value="N6-ADENOSINE-METHYLTRANSFERASE"/>
    <property type="match status" value="1"/>
</dbReference>